<gene>
    <name evidence="1" type="ORF">SS1G_02026</name>
</gene>
<evidence type="ECO:0000313" key="1">
    <source>
        <dbReference type="EMBL" id="EDN97098.1"/>
    </source>
</evidence>
<dbReference type="RefSeq" id="XP_001597830.1">
    <property type="nucleotide sequence ID" value="XM_001597780.1"/>
</dbReference>
<evidence type="ECO:0000313" key="2">
    <source>
        <dbReference type="Proteomes" id="UP000001312"/>
    </source>
</evidence>
<keyword evidence="2" id="KW-1185">Reference proteome</keyword>
<dbReference type="EMBL" id="CH476622">
    <property type="protein sequence ID" value="EDN97098.1"/>
    <property type="molecule type" value="Genomic_DNA"/>
</dbReference>
<accession>A7E9P6</accession>
<dbReference type="Proteomes" id="UP000001312">
    <property type="component" value="Unassembled WGS sequence"/>
</dbReference>
<dbReference type="KEGG" id="ssl:SS1G_02026"/>
<sequence>MAELGGGSVVDDNGCILKILSHQNAPSPTKIQKVEGLYPPVQSSPTQSTAGTRN</sequence>
<reference evidence="2" key="1">
    <citation type="journal article" date="2011" name="PLoS Genet.">
        <title>Genomic analysis of the necrotrophic fungal pathogens Sclerotinia sclerotiorum and Botrytis cinerea.</title>
        <authorList>
            <person name="Amselem J."/>
            <person name="Cuomo C.A."/>
            <person name="van Kan J.A."/>
            <person name="Viaud M."/>
            <person name="Benito E.P."/>
            <person name="Couloux A."/>
            <person name="Coutinho P.M."/>
            <person name="de Vries R.P."/>
            <person name="Dyer P.S."/>
            <person name="Fillinger S."/>
            <person name="Fournier E."/>
            <person name="Gout L."/>
            <person name="Hahn M."/>
            <person name="Kohn L."/>
            <person name="Lapalu N."/>
            <person name="Plummer K.M."/>
            <person name="Pradier J.M."/>
            <person name="Quevillon E."/>
            <person name="Sharon A."/>
            <person name="Simon A."/>
            <person name="ten Have A."/>
            <person name="Tudzynski B."/>
            <person name="Tudzynski P."/>
            <person name="Wincker P."/>
            <person name="Andrew M."/>
            <person name="Anthouard V."/>
            <person name="Beever R.E."/>
            <person name="Beffa R."/>
            <person name="Benoit I."/>
            <person name="Bouzid O."/>
            <person name="Brault B."/>
            <person name="Chen Z."/>
            <person name="Choquer M."/>
            <person name="Collemare J."/>
            <person name="Cotton P."/>
            <person name="Danchin E.G."/>
            <person name="Da Silva C."/>
            <person name="Gautier A."/>
            <person name="Giraud C."/>
            <person name="Giraud T."/>
            <person name="Gonzalez C."/>
            <person name="Grossetete S."/>
            <person name="Guldener U."/>
            <person name="Henrissat B."/>
            <person name="Howlett B.J."/>
            <person name="Kodira C."/>
            <person name="Kretschmer M."/>
            <person name="Lappartient A."/>
            <person name="Leroch M."/>
            <person name="Levis C."/>
            <person name="Mauceli E."/>
            <person name="Neuveglise C."/>
            <person name="Oeser B."/>
            <person name="Pearson M."/>
            <person name="Poulain J."/>
            <person name="Poussereau N."/>
            <person name="Quesneville H."/>
            <person name="Rascle C."/>
            <person name="Schumacher J."/>
            <person name="Segurens B."/>
            <person name="Sexton A."/>
            <person name="Silva E."/>
            <person name="Sirven C."/>
            <person name="Soanes D.M."/>
            <person name="Talbot N.J."/>
            <person name="Templeton M."/>
            <person name="Yandava C."/>
            <person name="Yarden O."/>
            <person name="Zeng Q."/>
            <person name="Rollins J.A."/>
            <person name="Lebrun M.H."/>
            <person name="Dickman M."/>
        </authorList>
    </citation>
    <scope>NUCLEOTIDE SEQUENCE [LARGE SCALE GENOMIC DNA]</scope>
    <source>
        <strain evidence="2">ATCC 18683 / 1980 / Ss-1</strain>
    </source>
</reference>
<dbReference type="HOGENOM" id="CLU_3051781_0_0_1"/>
<name>A7E9P6_SCLS1</name>
<dbReference type="GeneID" id="5493805"/>
<proteinExistence type="predicted"/>
<organism evidence="1 2">
    <name type="scientific">Sclerotinia sclerotiorum (strain ATCC 18683 / 1980 / Ss-1)</name>
    <name type="common">White mold</name>
    <name type="synonym">Whetzelinia sclerotiorum</name>
    <dbReference type="NCBI Taxonomy" id="665079"/>
    <lineage>
        <taxon>Eukaryota</taxon>
        <taxon>Fungi</taxon>
        <taxon>Dikarya</taxon>
        <taxon>Ascomycota</taxon>
        <taxon>Pezizomycotina</taxon>
        <taxon>Leotiomycetes</taxon>
        <taxon>Helotiales</taxon>
        <taxon>Sclerotiniaceae</taxon>
        <taxon>Sclerotinia</taxon>
    </lineage>
</organism>
<protein>
    <submittedName>
        <fullName evidence="1">Uncharacterized protein</fullName>
    </submittedName>
</protein>
<dbReference type="InParanoid" id="A7E9P6"/>
<dbReference type="AlphaFoldDB" id="A7E9P6"/>